<keyword evidence="1" id="KW-1133">Transmembrane helix</keyword>
<accession>A0A7J7VN54</accession>
<reference evidence="2 3" key="1">
    <citation type="journal article" date="2020" name="Nature">
        <title>Six reference-quality genomes reveal evolution of bat adaptations.</title>
        <authorList>
            <person name="Jebb D."/>
            <person name="Huang Z."/>
            <person name="Pippel M."/>
            <person name="Hughes G.M."/>
            <person name="Lavrichenko K."/>
            <person name="Devanna P."/>
            <person name="Winkler S."/>
            <person name="Jermiin L.S."/>
            <person name="Skirmuntt E.C."/>
            <person name="Katzourakis A."/>
            <person name="Burkitt-Gray L."/>
            <person name="Ray D.A."/>
            <person name="Sullivan K.A.M."/>
            <person name="Roscito J.G."/>
            <person name="Kirilenko B.M."/>
            <person name="Davalos L.M."/>
            <person name="Corthals A.P."/>
            <person name="Power M.L."/>
            <person name="Jones G."/>
            <person name="Ransome R.D."/>
            <person name="Dechmann D.K.N."/>
            <person name="Locatelli A.G."/>
            <person name="Puechmaille S.J."/>
            <person name="Fedrigo O."/>
            <person name="Jarvis E.D."/>
            <person name="Hiller M."/>
            <person name="Vernes S.C."/>
            <person name="Myers E.W."/>
            <person name="Teeling E.C."/>
        </authorList>
    </citation>
    <scope>NUCLEOTIDE SEQUENCE [LARGE SCALE GENOMIC DNA]</scope>
    <source>
        <strain evidence="2">MPipKuh1</strain>
        <tissue evidence="2">Flight muscle</tissue>
    </source>
</reference>
<comment type="caution">
    <text evidence="2">The sequence shown here is derived from an EMBL/GenBank/DDBJ whole genome shotgun (WGS) entry which is preliminary data.</text>
</comment>
<feature type="transmembrane region" description="Helical" evidence="1">
    <location>
        <begin position="72"/>
        <end position="95"/>
    </location>
</feature>
<dbReference type="Proteomes" id="UP000558488">
    <property type="component" value="Unassembled WGS sequence"/>
</dbReference>
<keyword evidence="1" id="KW-0812">Transmembrane</keyword>
<organism evidence="2 3">
    <name type="scientific">Pipistrellus kuhlii</name>
    <name type="common">Kuhl's pipistrelle</name>
    <dbReference type="NCBI Taxonomy" id="59472"/>
    <lineage>
        <taxon>Eukaryota</taxon>
        <taxon>Metazoa</taxon>
        <taxon>Chordata</taxon>
        <taxon>Craniata</taxon>
        <taxon>Vertebrata</taxon>
        <taxon>Euteleostomi</taxon>
        <taxon>Mammalia</taxon>
        <taxon>Eutheria</taxon>
        <taxon>Laurasiatheria</taxon>
        <taxon>Chiroptera</taxon>
        <taxon>Yangochiroptera</taxon>
        <taxon>Vespertilionidae</taxon>
        <taxon>Pipistrellus</taxon>
    </lineage>
</organism>
<sequence length="120" mass="12886">MCKVKSEVPWALNLRLGVSSVVSPDMSQCRAAEEPGDLAGRRLQVMAKRGKGGLLEGRAPQTASGTVTSVSILGVAGCLVSPVTVLLFVLLVICLHNGWPEVFHLINLHKLRCVEKIMLI</sequence>
<evidence type="ECO:0000313" key="3">
    <source>
        <dbReference type="Proteomes" id="UP000558488"/>
    </source>
</evidence>
<proteinExistence type="predicted"/>
<evidence type="ECO:0000313" key="2">
    <source>
        <dbReference type="EMBL" id="KAF6326386.1"/>
    </source>
</evidence>
<dbReference type="EMBL" id="JACAGB010000014">
    <property type="protein sequence ID" value="KAF6326386.1"/>
    <property type="molecule type" value="Genomic_DNA"/>
</dbReference>
<keyword evidence="1" id="KW-0472">Membrane</keyword>
<name>A0A7J7VN54_PIPKU</name>
<keyword evidence="3" id="KW-1185">Reference proteome</keyword>
<gene>
    <name evidence="2" type="ORF">mPipKuh1_008386</name>
</gene>
<dbReference type="AlphaFoldDB" id="A0A7J7VN54"/>
<evidence type="ECO:0000256" key="1">
    <source>
        <dbReference type="SAM" id="Phobius"/>
    </source>
</evidence>
<protein>
    <submittedName>
        <fullName evidence="2">Uncharacterized protein</fullName>
    </submittedName>
</protein>